<evidence type="ECO:0000256" key="4">
    <source>
        <dbReference type="ARBA" id="ARBA00022840"/>
    </source>
</evidence>
<dbReference type="InterPro" id="IPR045864">
    <property type="entry name" value="aa-tRNA-synth_II/BPL/LPL"/>
</dbReference>
<dbReference type="NCBIfam" id="TIGR00459">
    <property type="entry name" value="aspS_bact"/>
    <property type="match status" value="1"/>
</dbReference>
<dbReference type="SUPFAM" id="SSF55261">
    <property type="entry name" value="GAD domain-like"/>
    <property type="match status" value="1"/>
</dbReference>
<comment type="subunit">
    <text evidence="7">Homodimer.</text>
</comment>
<feature type="binding site" evidence="7">
    <location>
        <begin position="557"/>
        <end position="560"/>
    </location>
    <ligand>
        <name>ATP</name>
        <dbReference type="ChEBI" id="CHEBI:30616"/>
    </ligand>
</feature>
<evidence type="ECO:0000256" key="3">
    <source>
        <dbReference type="ARBA" id="ARBA00022741"/>
    </source>
</evidence>
<evidence type="ECO:0000313" key="9">
    <source>
        <dbReference type="EMBL" id="PYE00295.1"/>
    </source>
</evidence>
<feature type="domain" description="Aminoacyl-transfer RNA synthetases class-II family profile" evidence="8">
    <location>
        <begin position="150"/>
        <end position="578"/>
    </location>
</feature>
<comment type="caution">
    <text evidence="7">Lacks conserved residue(s) required for the propagation of feature annotation.</text>
</comment>
<comment type="function">
    <text evidence="7">Aspartyl-tRNA synthetase with relaxed tRNA specificity since it is able to aspartylate not only its cognate tRNA(Asp) but also tRNA(Asn). Reaction proceeds in two steps: L-aspartate is first activated by ATP to form Asp-AMP and then transferred to the acceptor end of tRNA(Asp/Asn).</text>
</comment>
<feature type="binding site" evidence="7">
    <location>
        <begin position="229"/>
        <end position="231"/>
    </location>
    <ligand>
        <name>ATP</name>
        <dbReference type="ChEBI" id="CHEBI:30616"/>
    </ligand>
</feature>
<dbReference type="InterPro" id="IPR004364">
    <property type="entry name" value="Aa-tRNA-synt_II"/>
</dbReference>
<protein>
    <recommendedName>
        <fullName evidence="7">Aspartate--tRNA(Asp/Asn) ligase</fullName>
        <ecNumber evidence="7">6.1.1.23</ecNumber>
    </recommendedName>
    <alternativeName>
        <fullName evidence="7">Aspartyl-tRNA synthetase</fullName>
        <shortName evidence="7">AspRS</shortName>
    </alternativeName>
    <alternativeName>
        <fullName evidence="7">Non-discriminating aspartyl-tRNA synthetase</fullName>
        <shortName evidence="7">ND-AspRS</shortName>
    </alternativeName>
</protein>
<dbReference type="CDD" id="cd00777">
    <property type="entry name" value="AspRS_core"/>
    <property type="match status" value="1"/>
</dbReference>
<name>A0A318QW38_PROMR</name>
<feature type="binding site" evidence="7">
    <location>
        <position position="238"/>
    </location>
    <ligand>
        <name>ATP</name>
        <dbReference type="ChEBI" id="CHEBI:30616"/>
    </ligand>
</feature>
<dbReference type="GO" id="GO:0050560">
    <property type="term" value="F:aspartate-tRNA(Asn) ligase activity"/>
    <property type="evidence" value="ECO:0007669"/>
    <property type="project" value="UniProtKB-EC"/>
</dbReference>
<dbReference type="NCBIfam" id="NF001750">
    <property type="entry name" value="PRK00476.1"/>
    <property type="match status" value="1"/>
</dbReference>
<dbReference type="InterPro" id="IPR004115">
    <property type="entry name" value="GAD-like_sf"/>
</dbReference>
<proteinExistence type="inferred from homology"/>
<feature type="binding site" evidence="7">
    <location>
        <position position="183"/>
    </location>
    <ligand>
        <name>L-aspartate</name>
        <dbReference type="ChEBI" id="CHEBI:29991"/>
    </ligand>
</feature>
<dbReference type="Proteomes" id="UP000247807">
    <property type="component" value="Unassembled WGS sequence"/>
</dbReference>
<feature type="binding site" evidence="7">
    <location>
        <position position="512"/>
    </location>
    <ligand>
        <name>L-aspartate</name>
        <dbReference type="ChEBI" id="CHEBI:29991"/>
    </ligand>
</feature>
<comment type="catalytic activity">
    <reaction evidence="7">
        <text>tRNA(Asx) + L-aspartate + ATP = L-aspartyl-tRNA(Asx) + AMP + diphosphate</text>
        <dbReference type="Rhea" id="RHEA:18349"/>
        <dbReference type="Rhea" id="RHEA-COMP:9710"/>
        <dbReference type="Rhea" id="RHEA-COMP:9711"/>
        <dbReference type="ChEBI" id="CHEBI:29991"/>
        <dbReference type="ChEBI" id="CHEBI:30616"/>
        <dbReference type="ChEBI" id="CHEBI:33019"/>
        <dbReference type="ChEBI" id="CHEBI:78442"/>
        <dbReference type="ChEBI" id="CHEBI:78516"/>
        <dbReference type="ChEBI" id="CHEBI:456215"/>
        <dbReference type="EC" id="6.1.1.23"/>
    </reaction>
</comment>
<keyword evidence="5 7" id="KW-0648">Protein biosynthesis</keyword>
<dbReference type="OrthoDB" id="9802326at2"/>
<evidence type="ECO:0000259" key="8">
    <source>
        <dbReference type="PROSITE" id="PS50862"/>
    </source>
</evidence>
<dbReference type="GO" id="GO:0005524">
    <property type="term" value="F:ATP binding"/>
    <property type="evidence" value="ECO:0007669"/>
    <property type="project" value="UniProtKB-UniRule"/>
</dbReference>
<evidence type="ECO:0000256" key="5">
    <source>
        <dbReference type="ARBA" id="ARBA00022917"/>
    </source>
</evidence>
<dbReference type="GO" id="GO:0006422">
    <property type="term" value="P:aspartyl-tRNA aminoacylation"/>
    <property type="evidence" value="ECO:0007669"/>
    <property type="project" value="UniProtKB-UniRule"/>
</dbReference>
<reference evidence="9 10" key="1">
    <citation type="journal article" date="2018" name="Appl. Environ. Microbiol.">
        <title>Genome rearrangement shapes Prochlorococcus ecological adaptation.</title>
        <authorList>
            <person name="Yan W."/>
            <person name="Wei S."/>
            <person name="Wang Q."/>
            <person name="Xiao X."/>
            <person name="Zeng Q."/>
            <person name="Jiao N."/>
            <person name="Zhang R."/>
        </authorList>
    </citation>
    <scope>NUCLEOTIDE SEQUENCE [LARGE SCALE GENOMIC DNA]</scope>
    <source>
        <strain evidence="9 10">XMU1408</strain>
    </source>
</reference>
<dbReference type="GO" id="GO:0003676">
    <property type="term" value="F:nucleic acid binding"/>
    <property type="evidence" value="ECO:0007669"/>
    <property type="project" value="InterPro"/>
</dbReference>
<dbReference type="CDD" id="cd04317">
    <property type="entry name" value="EcAspRS_like_N"/>
    <property type="match status" value="1"/>
</dbReference>
<dbReference type="GO" id="GO:0004815">
    <property type="term" value="F:aspartate-tRNA ligase activity"/>
    <property type="evidence" value="ECO:0007669"/>
    <property type="project" value="UniProtKB-UniRule"/>
</dbReference>
<dbReference type="SUPFAM" id="SSF55681">
    <property type="entry name" value="Class II aaRS and biotin synthetases"/>
    <property type="match status" value="1"/>
</dbReference>
<keyword evidence="6 7" id="KW-0030">Aminoacyl-tRNA synthetase</keyword>
<dbReference type="SUPFAM" id="SSF50249">
    <property type="entry name" value="Nucleic acid-binding proteins"/>
    <property type="match status" value="1"/>
</dbReference>
<dbReference type="Gene3D" id="2.40.50.140">
    <property type="entry name" value="Nucleic acid-binding proteins"/>
    <property type="match status" value="1"/>
</dbReference>
<dbReference type="InterPro" id="IPR012340">
    <property type="entry name" value="NA-bd_OB-fold"/>
</dbReference>
<dbReference type="PRINTS" id="PR01042">
    <property type="entry name" value="TRNASYNTHASP"/>
</dbReference>
<evidence type="ECO:0000313" key="10">
    <source>
        <dbReference type="Proteomes" id="UP000247807"/>
    </source>
</evidence>
<feature type="binding site" evidence="7">
    <location>
        <position position="505"/>
    </location>
    <ligand>
        <name>ATP</name>
        <dbReference type="ChEBI" id="CHEBI:30616"/>
    </ligand>
</feature>
<keyword evidence="2 7" id="KW-0436">Ligase</keyword>
<feature type="region of interest" description="Aspartate" evidence="7">
    <location>
        <begin position="207"/>
        <end position="210"/>
    </location>
</feature>
<dbReference type="EMBL" id="QJUE01000007">
    <property type="protein sequence ID" value="PYE00295.1"/>
    <property type="molecule type" value="Genomic_DNA"/>
</dbReference>
<gene>
    <name evidence="7" type="primary">aspS</name>
    <name evidence="9" type="ORF">DNJ73_09470</name>
</gene>
<dbReference type="Pfam" id="PF01336">
    <property type="entry name" value="tRNA_anti-codon"/>
    <property type="match status" value="1"/>
</dbReference>
<dbReference type="AlphaFoldDB" id="A0A318QW38"/>
<keyword evidence="3 7" id="KW-0547">Nucleotide-binding</keyword>
<dbReference type="InterPro" id="IPR006195">
    <property type="entry name" value="aa-tRNA-synth_II"/>
</dbReference>
<evidence type="ECO:0000256" key="2">
    <source>
        <dbReference type="ARBA" id="ARBA00022598"/>
    </source>
</evidence>
<dbReference type="GO" id="GO:0005737">
    <property type="term" value="C:cytoplasm"/>
    <property type="evidence" value="ECO:0007669"/>
    <property type="project" value="UniProtKB-SubCell"/>
</dbReference>
<dbReference type="InterPro" id="IPR004365">
    <property type="entry name" value="NA-bd_OB_tRNA"/>
</dbReference>
<dbReference type="InterPro" id="IPR047090">
    <property type="entry name" value="AspRS_core"/>
</dbReference>
<dbReference type="InterPro" id="IPR002312">
    <property type="entry name" value="Asp/Asn-tRNA-synth_IIb"/>
</dbReference>
<dbReference type="InterPro" id="IPR004524">
    <property type="entry name" value="Asp-tRNA-ligase_1"/>
</dbReference>
<comment type="similarity">
    <text evidence="1 7">Belongs to the class-II aminoacyl-tRNA synthetase family. Type 1 subfamily.</text>
</comment>
<evidence type="ECO:0000256" key="1">
    <source>
        <dbReference type="ARBA" id="ARBA00006303"/>
    </source>
</evidence>
<keyword evidence="7" id="KW-0963">Cytoplasm</keyword>
<dbReference type="Pfam" id="PF02938">
    <property type="entry name" value="GAD"/>
    <property type="match status" value="1"/>
</dbReference>
<feature type="site" description="Important for tRNA non-discrimination" evidence="7">
    <location>
        <position position="36"/>
    </location>
</feature>
<dbReference type="PANTHER" id="PTHR22594">
    <property type="entry name" value="ASPARTYL/LYSYL-TRNA SYNTHETASE"/>
    <property type="match status" value="1"/>
</dbReference>
<dbReference type="InterPro" id="IPR047089">
    <property type="entry name" value="Asp-tRNA-ligase_1_N"/>
</dbReference>
<evidence type="ECO:0000256" key="7">
    <source>
        <dbReference type="HAMAP-Rule" id="MF_00044"/>
    </source>
</evidence>
<dbReference type="EC" id="6.1.1.23" evidence="7"/>
<accession>A0A318QW38</accession>
<dbReference type="PANTHER" id="PTHR22594:SF5">
    <property type="entry name" value="ASPARTATE--TRNA LIGASE, MITOCHONDRIAL"/>
    <property type="match status" value="1"/>
</dbReference>
<dbReference type="InterPro" id="IPR029351">
    <property type="entry name" value="GAD_dom"/>
</dbReference>
<comment type="subcellular location">
    <subcellularLocation>
        <location evidence="7">Cytoplasm</location>
    </subcellularLocation>
</comment>
<keyword evidence="4 7" id="KW-0067">ATP-binding</keyword>
<organism evidence="9 10">
    <name type="scientific">Prochlorococcus marinus XMU1408</name>
    <dbReference type="NCBI Taxonomy" id="2213228"/>
    <lineage>
        <taxon>Bacteria</taxon>
        <taxon>Bacillati</taxon>
        <taxon>Cyanobacteriota</taxon>
        <taxon>Cyanophyceae</taxon>
        <taxon>Synechococcales</taxon>
        <taxon>Prochlorococcaceae</taxon>
        <taxon>Prochlorococcus</taxon>
    </lineage>
</organism>
<dbReference type="Gene3D" id="3.30.930.10">
    <property type="entry name" value="Bira Bifunctional Protein, Domain 2"/>
    <property type="match status" value="1"/>
</dbReference>
<dbReference type="PROSITE" id="PS50862">
    <property type="entry name" value="AA_TRNA_LIGASE_II"/>
    <property type="match status" value="1"/>
</dbReference>
<feature type="binding site" evidence="7">
    <location>
        <position position="229"/>
    </location>
    <ligand>
        <name>L-aspartate</name>
        <dbReference type="ChEBI" id="CHEBI:29991"/>
    </ligand>
</feature>
<dbReference type="Pfam" id="PF00152">
    <property type="entry name" value="tRNA-synt_2"/>
    <property type="match status" value="1"/>
</dbReference>
<evidence type="ECO:0000256" key="6">
    <source>
        <dbReference type="ARBA" id="ARBA00023146"/>
    </source>
</evidence>
<sequence>MMIENFMRNKTCGELRASAIGADVQLCGWVDRRRDHGGVIFIDLRDRSGTIQITVDPDQGPNLFSIAESLRNETVLQINGLIRARPEEAINTKIPTGEIEVLAKNIKILNAVTSSLPFSVSIHDDESVKEEIRLRHRYLDLRRERMNNNLRLRHNTVKAARSFLEKEGFIEVETPVLTRSTPEGARDYLVPSRVCGGEFFALPQSPQLFKQLLMVGGVERYYQVARCFRDEDLRADRQPEFTQLDIEMSFMEEKEIIELNEKLIVNIWKKIKGIDLPTPFPRMTWQEAMDRFGTDRPDTRYGMELVNTSDLFSKSGFKVFSNAISSGGCIKCITIEDGNNLISNVRIKPGGDIFSEAQKAGAGGLAFIRVRDNEEVDTIGAIKNNLTTSQIKELLSKTNAKPGDLILFGAGTTNIVNRTLDRVRQFIAQDLKIISDNRLKAQWNFLWVTDFPMFELNSDENRLEAIHHPFCAPKPEDIGESENLWKDKLPKSNAQAYDLVLNGLEIGGGSLRIHNSELQKTVFEVIGLSKNEAEEQFGFLIDALSMGAPPHGGIAFGLDRIVMLLANEDSIRDTIAFPKTQQARCSMAKAPANVENKQLEDLHIASTWIEPD</sequence>
<dbReference type="HAMAP" id="MF_00044">
    <property type="entry name" value="Asp_tRNA_synth_type1"/>
    <property type="match status" value="1"/>
</dbReference>
<comment type="caution">
    <text evidence="9">The sequence shown here is derived from an EMBL/GenBank/DDBJ whole genome shotgun (WGS) entry which is preliminary data.</text>
</comment>
<feature type="binding site" evidence="7">
    <location>
        <position position="467"/>
    </location>
    <ligand>
        <name>L-aspartate</name>
        <dbReference type="ChEBI" id="CHEBI:29991"/>
    </ligand>
</feature>
<dbReference type="Gene3D" id="3.30.1360.30">
    <property type="entry name" value="GAD-like domain"/>
    <property type="match status" value="1"/>
</dbReference>